<keyword evidence="6 7" id="KW-0472">Membrane</keyword>
<dbReference type="InterPro" id="IPR003864">
    <property type="entry name" value="CSC1/OSCA1-like_7TM"/>
</dbReference>
<name>A0A814TIM0_9BILA</name>
<evidence type="ECO:0000259" key="10">
    <source>
        <dbReference type="Pfam" id="PF13967"/>
    </source>
</evidence>
<feature type="transmembrane region" description="Helical" evidence="7">
    <location>
        <begin position="693"/>
        <end position="713"/>
    </location>
</feature>
<gene>
    <name evidence="12" type="ORF">CJN711_LOCUS9996</name>
</gene>
<accession>A0A814TIM0</accession>
<dbReference type="Pfam" id="PF13967">
    <property type="entry name" value="RSN1_TM"/>
    <property type="match status" value="1"/>
</dbReference>
<dbReference type="InterPro" id="IPR027815">
    <property type="entry name" value="CSC1/OSCA1-like_cyt"/>
</dbReference>
<comment type="caution">
    <text evidence="12">The sequence shown here is derived from an EMBL/GenBank/DDBJ whole genome shotgun (WGS) entry which is preliminary data.</text>
</comment>
<dbReference type="GO" id="GO:0005227">
    <property type="term" value="F:calcium-activated cation channel activity"/>
    <property type="evidence" value="ECO:0007669"/>
    <property type="project" value="InterPro"/>
</dbReference>
<comment type="subcellular location">
    <subcellularLocation>
        <location evidence="1">Membrane</location>
        <topology evidence="1">Multi-pass membrane protein</topology>
    </subcellularLocation>
</comment>
<feature type="transmembrane region" description="Helical" evidence="7">
    <location>
        <begin position="623"/>
        <end position="641"/>
    </location>
</feature>
<evidence type="ECO:0000256" key="1">
    <source>
        <dbReference type="ARBA" id="ARBA00004141"/>
    </source>
</evidence>
<dbReference type="EMBL" id="CAJNOV010004032">
    <property type="protein sequence ID" value="CAF1160598.1"/>
    <property type="molecule type" value="Genomic_DNA"/>
</dbReference>
<dbReference type="GO" id="GO:0005886">
    <property type="term" value="C:plasma membrane"/>
    <property type="evidence" value="ECO:0007669"/>
    <property type="project" value="TreeGrafter"/>
</dbReference>
<protein>
    <recommendedName>
        <fullName evidence="14">DUF221-domain-containing protein</fullName>
    </recommendedName>
</protein>
<feature type="transmembrane region" description="Helical" evidence="7">
    <location>
        <begin position="20"/>
        <end position="41"/>
    </location>
</feature>
<feature type="domain" description="CSC1/OSCA1-like 7TM region" evidence="8">
    <location>
        <begin position="407"/>
        <end position="680"/>
    </location>
</feature>
<feature type="transmembrane region" description="Helical" evidence="7">
    <location>
        <begin position="409"/>
        <end position="433"/>
    </location>
</feature>
<feature type="transmembrane region" description="Helical" evidence="7">
    <location>
        <begin position="453"/>
        <end position="482"/>
    </location>
</feature>
<dbReference type="PANTHER" id="PTHR13018:SF20">
    <property type="entry name" value="SPORULATION-SPECIFIC PROTEIN 75"/>
    <property type="match status" value="1"/>
</dbReference>
<evidence type="ECO:0000256" key="5">
    <source>
        <dbReference type="ARBA" id="ARBA00022989"/>
    </source>
</evidence>
<proteinExistence type="inferred from homology"/>
<feature type="transmembrane region" description="Helical" evidence="7">
    <location>
        <begin position="661"/>
        <end position="681"/>
    </location>
</feature>
<dbReference type="PANTHER" id="PTHR13018">
    <property type="entry name" value="PROBABLE MEMBRANE PROTEIN DUF221-RELATED"/>
    <property type="match status" value="1"/>
</dbReference>
<feature type="transmembrane region" description="Helical" evidence="7">
    <location>
        <begin position="548"/>
        <end position="577"/>
    </location>
</feature>
<comment type="similarity">
    <text evidence="2">Belongs to the CSC1 (TC 1.A.17) family.</text>
</comment>
<evidence type="ECO:0000256" key="6">
    <source>
        <dbReference type="ARBA" id="ARBA00023136"/>
    </source>
</evidence>
<keyword evidence="5 7" id="KW-1133">Transmembrane helix</keyword>
<feature type="domain" description="CSC1/OSCA1-like cytosolic" evidence="11">
    <location>
        <begin position="196"/>
        <end position="396"/>
    </location>
</feature>
<evidence type="ECO:0000256" key="7">
    <source>
        <dbReference type="SAM" id="Phobius"/>
    </source>
</evidence>
<evidence type="ECO:0000313" key="12">
    <source>
        <dbReference type="EMBL" id="CAF1160598.1"/>
    </source>
</evidence>
<dbReference type="AlphaFoldDB" id="A0A814TIM0"/>
<evidence type="ECO:0000313" key="13">
    <source>
        <dbReference type="Proteomes" id="UP000663855"/>
    </source>
</evidence>
<feature type="transmembrane region" description="Helical" evidence="7">
    <location>
        <begin position="151"/>
        <end position="170"/>
    </location>
</feature>
<dbReference type="InterPro" id="IPR032880">
    <property type="entry name" value="CSC1/OSCA1-like_N"/>
</dbReference>
<dbReference type="Pfam" id="PF14703">
    <property type="entry name" value="PHM7_cyt"/>
    <property type="match status" value="1"/>
</dbReference>
<feature type="transmembrane region" description="Helical" evidence="7">
    <location>
        <begin position="598"/>
        <end position="617"/>
    </location>
</feature>
<reference evidence="12" key="1">
    <citation type="submission" date="2021-02" db="EMBL/GenBank/DDBJ databases">
        <authorList>
            <person name="Nowell W R."/>
        </authorList>
    </citation>
    <scope>NUCLEOTIDE SEQUENCE</scope>
</reference>
<evidence type="ECO:0000256" key="3">
    <source>
        <dbReference type="ARBA" id="ARBA00022448"/>
    </source>
</evidence>
<dbReference type="Pfam" id="PF12621">
    <property type="entry name" value="PHM7_ext"/>
    <property type="match status" value="1"/>
</dbReference>
<feature type="domain" description="10TM putative phosphate transporter extracellular tail" evidence="9">
    <location>
        <begin position="773"/>
        <end position="843"/>
    </location>
</feature>
<evidence type="ECO:0008006" key="14">
    <source>
        <dbReference type="Google" id="ProtNLM"/>
    </source>
</evidence>
<evidence type="ECO:0000256" key="4">
    <source>
        <dbReference type="ARBA" id="ARBA00022692"/>
    </source>
</evidence>
<evidence type="ECO:0000259" key="11">
    <source>
        <dbReference type="Pfam" id="PF14703"/>
    </source>
</evidence>
<keyword evidence="3" id="KW-0813">Transport</keyword>
<dbReference type="Pfam" id="PF02714">
    <property type="entry name" value="RSN1_7TM"/>
    <property type="match status" value="1"/>
</dbReference>
<evidence type="ECO:0000259" key="8">
    <source>
        <dbReference type="Pfam" id="PF02714"/>
    </source>
</evidence>
<evidence type="ECO:0000256" key="2">
    <source>
        <dbReference type="ARBA" id="ARBA00007779"/>
    </source>
</evidence>
<dbReference type="InterPro" id="IPR045122">
    <property type="entry name" value="Csc1-like"/>
</dbReference>
<organism evidence="12 13">
    <name type="scientific">Rotaria magnacalcarata</name>
    <dbReference type="NCBI Taxonomy" id="392030"/>
    <lineage>
        <taxon>Eukaryota</taxon>
        <taxon>Metazoa</taxon>
        <taxon>Spiralia</taxon>
        <taxon>Gnathifera</taxon>
        <taxon>Rotifera</taxon>
        <taxon>Eurotatoria</taxon>
        <taxon>Bdelloidea</taxon>
        <taxon>Philodinida</taxon>
        <taxon>Philodinidae</taxon>
        <taxon>Rotaria</taxon>
    </lineage>
</organism>
<feature type="transmembrane region" description="Helical" evidence="7">
    <location>
        <begin position="503"/>
        <end position="528"/>
    </location>
</feature>
<dbReference type="InterPro" id="IPR022257">
    <property type="entry name" value="PHM7_ext"/>
</dbReference>
<feature type="transmembrane region" description="Helical" evidence="7">
    <location>
        <begin position="99"/>
        <end position="121"/>
    </location>
</feature>
<sequence length="857" mass="96639">MANTTTSSAQKLQGSSLSQLLSTLVIAAIIAIIQITIFVIIRKRFKRIYEPKTFLGDMKRRVKPLPSAFYSWLFTLLRMPQEDLIRTAGFDAYFFARYLYVHGLFFLCSFVVLAVILFPIYTIDGKGESYDKHGLDILTFGNILPLHSSRYVAPLVLAYFFIGAFLYLLYTEMKGFVRKRQALLSSPIYQSRASAATILVTTIPEAYMYEDVLFRIFNQFPGGVRYIWLNRNLKDLPEKAEKRAKLMEILEATECKLIKTAMKIETKRRKKLHKEMSSEIIEETITNNEQHTIHNYLPEKKRPTMRTGSVPVFSSLCFGKKVDTIRYCKETISKINTEIEMAKATLHNYTPINSAFIQFNKQIAAHMAVQSVLASIPLAMTPCYNDVKPANIVWPNLKLTYYQKKVRELIMLSATVTLIIFWAIPVAFVGILSNLTYLTTKLTFLQFIYNLPSVLLGLITGLLPTVLLAILMALLPIVLRLLAKISGIPTTDAIDRYVQGSYFIFQVVHVFLVVTISSSISSVIVLIIQNPTSAGTILAANIPTASNFFFSFLALQGLSIASGVLLQIVVLISFYLLGKLFDNTPRKKWKRYFTLNSLNWGTVYPLFTNFVVITLVYSIIAPLMLIITGVAFGLFYIAYLYNMLYVSDFPNDTGGLTFPRAIYQSFTGVYLMEIMLAALFFMAQDESGLQSAIVQGVLMCVLIIITLGVQFVMSSSFDPLTHYLPVDAEEFSQLKISVSGKFAWAKMAISAVSRPVRSAYRTGTINNIDDAVIEPYDNTMENAYMHPALRDRQPIVWIPEDNLGVASAEVQSTRTSGLNIAISTEGAWFDQNMNIKINGSPPDYIEMLENNAFSRRF</sequence>
<keyword evidence="4 7" id="KW-0812">Transmembrane</keyword>
<evidence type="ECO:0000259" key="9">
    <source>
        <dbReference type="Pfam" id="PF12621"/>
    </source>
</evidence>
<dbReference type="Proteomes" id="UP000663855">
    <property type="component" value="Unassembled WGS sequence"/>
</dbReference>
<feature type="domain" description="CSC1/OSCA1-like N-terminal transmembrane" evidence="10">
    <location>
        <begin position="20"/>
        <end position="172"/>
    </location>
</feature>